<dbReference type="Proteomes" id="UP000319976">
    <property type="component" value="Chromosome"/>
</dbReference>
<keyword evidence="6 8" id="KW-1133">Transmembrane helix</keyword>
<evidence type="ECO:0000256" key="8">
    <source>
        <dbReference type="SAM" id="Phobius"/>
    </source>
</evidence>
<evidence type="ECO:0000256" key="2">
    <source>
        <dbReference type="ARBA" id="ARBA00022475"/>
    </source>
</evidence>
<feature type="transmembrane region" description="Helical" evidence="8">
    <location>
        <begin position="104"/>
        <end position="126"/>
    </location>
</feature>
<dbReference type="KEGG" id="chya:V22_29660"/>
<keyword evidence="7 8" id="KW-0472">Membrane</keyword>
<evidence type="ECO:0000256" key="7">
    <source>
        <dbReference type="ARBA" id="ARBA00023136"/>
    </source>
</evidence>
<dbReference type="GO" id="GO:0009103">
    <property type="term" value="P:lipopolysaccharide biosynthetic process"/>
    <property type="evidence" value="ECO:0007669"/>
    <property type="project" value="UniProtKB-ARBA"/>
</dbReference>
<evidence type="ECO:0000256" key="3">
    <source>
        <dbReference type="ARBA" id="ARBA00022676"/>
    </source>
</evidence>
<evidence type="ECO:0000256" key="1">
    <source>
        <dbReference type="ARBA" id="ARBA00004651"/>
    </source>
</evidence>
<keyword evidence="3" id="KW-0328">Glycosyltransferase</keyword>
<feature type="transmembrane region" description="Helical" evidence="8">
    <location>
        <begin position="255"/>
        <end position="275"/>
    </location>
</feature>
<evidence type="ECO:0000313" key="9">
    <source>
        <dbReference type="EMBL" id="QDT65706.1"/>
    </source>
</evidence>
<feature type="transmembrane region" description="Helical" evidence="8">
    <location>
        <begin position="133"/>
        <end position="152"/>
    </location>
</feature>
<evidence type="ECO:0000256" key="5">
    <source>
        <dbReference type="ARBA" id="ARBA00022692"/>
    </source>
</evidence>
<feature type="transmembrane region" description="Helical" evidence="8">
    <location>
        <begin position="27"/>
        <end position="48"/>
    </location>
</feature>
<feature type="transmembrane region" description="Helical" evidence="8">
    <location>
        <begin position="158"/>
        <end position="176"/>
    </location>
</feature>
<dbReference type="PANTHER" id="PTHR33908:SF11">
    <property type="entry name" value="MEMBRANE PROTEIN"/>
    <property type="match status" value="1"/>
</dbReference>
<name>A0A517TBG6_9PLAN</name>
<dbReference type="GO" id="GO:0005886">
    <property type="term" value="C:plasma membrane"/>
    <property type="evidence" value="ECO:0007669"/>
    <property type="project" value="UniProtKB-SubCell"/>
</dbReference>
<keyword evidence="2" id="KW-1003">Cell membrane</keyword>
<keyword evidence="10" id="KW-1185">Reference proteome</keyword>
<evidence type="ECO:0000313" key="10">
    <source>
        <dbReference type="Proteomes" id="UP000319976"/>
    </source>
</evidence>
<protein>
    <recommendedName>
        <fullName evidence="11">Glycosyltransferase RgtA/B/C/D-like domain-containing protein</fullName>
    </recommendedName>
</protein>
<keyword evidence="5 8" id="KW-0812">Transmembrane</keyword>
<proteinExistence type="predicted"/>
<accession>A0A517TBG6</accession>
<dbReference type="InterPro" id="IPR050297">
    <property type="entry name" value="LipidA_mod_glycosyltrf_83"/>
</dbReference>
<dbReference type="EMBL" id="CP036316">
    <property type="protein sequence ID" value="QDT65706.1"/>
    <property type="molecule type" value="Genomic_DNA"/>
</dbReference>
<reference evidence="9 10" key="1">
    <citation type="submission" date="2019-02" db="EMBL/GenBank/DDBJ databases">
        <title>Deep-cultivation of Planctomycetes and their phenomic and genomic characterization uncovers novel biology.</title>
        <authorList>
            <person name="Wiegand S."/>
            <person name="Jogler M."/>
            <person name="Boedeker C."/>
            <person name="Pinto D."/>
            <person name="Vollmers J."/>
            <person name="Rivas-Marin E."/>
            <person name="Kohn T."/>
            <person name="Peeters S.H."/>
            <person name="Heuer A."/>
            <person name="Rast P."/>
            <person name="Oberbeckmann S."/>
            <person name="Bunk B."/>
            <person name="Jeske O."/>
            <person name="Meyerdierks A."/>
            <person name="Storesund J.E."/>
            <person name="Kallscheuer N."/>
            <person name="Luecker S."/>
            <person name="Lage O.M."/>
            <person name="Pohl T."/>
            <person name="Merkel B.J."/>
            <person name="Hornburger P."/>
            <person name="Mueller R.-W."/>
            <person name="Bruemmer F."/>
            <person name="Labrenz M."/>
            <person name="Spormann A.M."/>
            <person name="Op den Camp H."/>
            <person name="Overmann J."/>
            <person name="Amann R."/>
            <person name="Jetten M.S.M."/>
            <person name="Mascher T."/>
            <person name="Medema M.H."/>
            <person name="Devos D.P."/>
            <person name="Kaster A.-K."/>
            <person name="Ovreas L."/>
            <person name="Rohde M."/>
            <person name="Galperin M.Y."/>
            <person name="Jogler C."/>
        </authorList>
    </citation>
    <scope>NUCLEOTIDE SEQUENCE [LARGE SCALE GENOMIC DNA]</scope>
    <source>
        <strain evidence="9 10">V22</strain>
    </source>
</reference>
<gene>
    <name evidence="9" type="ORF">V22_29660</name>
</gene>
<feature type="transmembrane region" description="Helical" evidence="8">
    <location>
        <begin position="210"/>
        <end position="243"/>
    </location>
</feature>
<feature type="transmembrane region" description="Helical" evidence="8">
    <location>
        <begin position="445"/>
        <end position="464"/>
    </location>
</feature>
<sequence length="494" mass="55569">MTEPTAPRRGLLYHFFRRPNWSDWRTWALLIVLASALAGRIVAFSATYSSLFQDPDGYWGLAHTLMKRGNYASTLVASPTAFRPPLYPLLLTPVAFLESTGLKFFMPTLIGLLQIMLGMITVWLTYRVSQRLGLGDWSLLAALVVAVDPILLRYTTQVMTEVFAACLAAWLLWICVPNQRAASSKHEVEEGKNAELTVYANRYKSLNWRCAHWAGTGIVLGLCILCRPAFAVFGILTAAVWIVRNIKSLRSDELLWLQGGAVLVGLSLVMSPWVIRNYVVMGQPVILTTHGGYTLLLGNNPVFYKEVVQQPMGTVWDGKSLREWQNEMLGSYYHDQETEWLIANKLDVEKRYFAPAVDTSSSNYELKRDRWNRNRALQNIADQPVLFLRACLLRVIRFWSPMPLGPAAAGMPRVALSAVGLWYIAIYAAALIGVWAIVWKRRVEFLAPLLLILAFTALHTVYWSNARMRAPVMPAIALLVAVGGDFSFSRRKAK</sequence>
<organism evidence="9 10">
    <name type="scientific">Calycomorphotria hydatis</name>
    <dbReference type="NCBI Taxonomy" id="2528027"/>
    <lineage>
        <taxon>Bacteria</taxon>
        <taxon>Pseudomonadati</taxon>
        <taxon>Planctomycetota</taxon>
        <taxon>Planctomycetia</taxon>
        <taxon>Planctomycetales</taxon>
        <taxon>Planctomycetaceae</taxon>
        <taxon>Calycomorphotria</taxon>
    </lineage>
</organism>
<dbReference type="PANTHER" id="PTHR33908">
    <property type="entry name" value="MANNOSYLTRANSFERASE YKCB-RELATED"/>
    <property type="match status" value="1"/>
</dbReference>
<dbReference type="GO" id="GO:0016763">
    <property type="term" value="F:pentosyltransferase activity"/>
    <property type="evidence" value="ECO:0007669"/>
    <property type="project" value="TreeGrafter"/>
</dbReference>
<comment type="subcellular location">
    <subcellularLocation>
        <location evidence="1">Cell membrane</location>
        <topology evidence="1">Multi-pass membrane protein</topology>
    </subcellularLocation>
</comment>
<evidence type="ECO:0008006" key="11">
    <source>
        <dbReference type="Google" id="ProtNLM"/>
    </source>
</evidence>
<dbReference type="AlphaFoldDB" id="A0A517TBG6"/>
<feature type="transmembrane region" description="Helical" evidence="8">
    <location>
        <begin position="420"/>
        <end position="438"/>
    </location>
</feature>
<evidence type="ECO:0000256" key="4">
    <source>
        <dbReference type="ARBA" id="ARBA00022679"/>
    </source>
</evidence>
<dbReference type="OrthoDB" id="231161at2"/>
<keyword evidence="4" id="KW-0808">Transferase</keyword>
<dbReference type="RefSeq" id="WP_145264076.1">
    <property type="nucleotide sequence ID" value="NZ_CP036316.1"/>
</dbReference>
<evidence type="ECO:0000256" key="6">
    <source>
        <dbReference type="ARBA" id="ARBA00022989"/>
    </source>
</evidence>